<evidence type="ECO:0008006" key="3">
    <source>
        <dbReference type="Google" id="ProtNLM"/>
    </source>
</evidence>
<proteinExistence type="predicted"/>
<name>T0QRH5_SAPDV</name>
<evidence type="ECO:0000313" key="2">
    <source>
        <dbReference type="Proteomes" id="UP000030762"/>
    </source>
</evidence>
<dbReference type="AlphaFoldDB" id="T0QRH5"/>
<gene>
    <name evidence="1" type="ORF">SDRG_05971</name>
</gene>
<accession>T0QRH5</accession>
<dbReference type="Proteomes" id="UP000030762">
    <property type="component" value="Unassembled WGS sequence"/>
</dbReference>
<keyword evidence="2" id="KW-1185">Reference proteome</keyword>
<organism evidence="1 2">
    <name type="scientific">Saprolegnia diclina (strain VS20)</name>
    <dbReference type="NCBI Taxonomy" id="1156394"/>
    <lineage>
        <taxon>Eukaryota</taxon>
        <taxon>Sar</taxon>
        <taxon>Stramenopiles</taxon>
        <taxon>Oomycota</taxon>
        <taxon>Saprolegniomycetes</taxon>
        <taxon>Saprolegniales</taxon>
        <taxon>Saprolegniaceae</taxon>
        <taxon>Saprolegnia</taxon>
    </lineage>
</organism>
<dbReference type="InParanoid" id="T0QRH5"/>
<dbReference type="EMBL" id="JH767147">
    <property type="protein sequence ID" value="EQC36520.1"/>
    <property type="molecule type" value="Genomic_DNA"/>
</dbReference>
<evidence type="ECO:0000313" key="1">
    <source>
        <dbReference type="EMBL" id="EQC36520.1"/>
    </source>
</evidence>
<sequence length="173" mass="18635">MQRLISAYATFLGLPFGPELVSMVSSPSSLQESNVNDAIAFIEAQRQRFHYPGLALAVVQGNQTLIARGFGTKQFGQPWPKSNITVPSSSVLPGTYLLDKSPDYYGPIVISLRNGSLHFAYGAISVDLIAVSDTTFILPYDLMAAELRLAFTVPTTPGTKPTLDFSGSPAHQV</sequence>
<dbReference type="VEuPathDB" id="FungiDB:SDRG_05971"/>
<reference evidence="1 2" key="1">
    <citation type="submission" date="2012-04" db="EMBL/GenBank/DDBJ databases">
        <title>The Genome Sequence of Saprolegnia declina VS20.</title>
        <authorList>
            <consortium name="The Broad Institute Genome Sequencing Platform"/>
            <person name="Russ C."/>
            <person name="Nusbaum C."/>
            <person name="Tyler B."/>
            <person name="van West P."/>
            <person name="Dieguez-Uribeondo J."/>
            <person name="de Bruijn I."/>
            <person name="Tripathy S."/>
            <person name="Jiang R."/>
            <person name="Young S.K."/>
            <person name="Zeng Q."/>
            <person name="Gargeya S."/>
            <person name="Fitzgerald M."/>
            <person name="Haas B."/>
            <person name="Abouelleil A."/>
            <person name="Alvarado L."/>
            <person name="Arachchi H.M."/>
            <person name="Berlin A."/>
            <person name="Chapman S.B."/>
            <person name="Goldberg J."/>
            <person name="Griggs A."/>
            <person name="Gujja S."/>
            <person name="Hansen M."/>
            <person name="Howarth C."/>
            <person name="Imamovic A."/>
            <person name="Larimer J."/>
            <person name="McCowen C."/>
            <person name="Montmayeur A."/>
            <person name="Murphy C."/>
            <person name="Neiman D."/>
            <person name="Pearson M."/>
            <person name="Priest M."/>
            <person name="Roberts A."/>
            <person name="Saif S."/>
            <person name="Shea T."/>
            <person name="Sisk P."/>
            <person name="Sykes S."/>
            <person name="Wortman J."/>
            <person name="Nusbaum C."/>
            <person name="Birren B."/>
        </authorList>
    </citation>
    <scope>NUCLEOTIDE SEQUENCE [LARGE SCALE GENOMIC DNA]</scope>
    <source>
        <strain evidence="1 2">VS20</strain>
    </source>
</reference>
<dbReference type="RefSeq" id="XP_008609941.1">
    <property type="nucleotide sequence ID" value="XM_008611719.1"/>
</dbReference>
<protein>
    <recommendedName>
        <fullName evidence="3">Beta-lactamase-related domain-containing protein</fullName>
    </recommendedName>
</protein>
<dbReference type="GeneID" id="19946698"/>